<name>A0AAD5XUK6_9FUNG</name>
<protein>
    <recommendedName>
        <fullName evidence="2">C2H2-type domain-containing protein</fullName>
    </recommendedName>
</protein>
<dbReference type="Proteomes" id="UP001211065">
    <property type="component" value="Unassembled WGS sequence"/>
</dbReference>
<evidence type="ECO:0000259" key="2">
    <source>
        <dbReference type="PROSITE" id="PS00028"/>
    </source>
</evidence>
<dbReference type="EMBL" id="JADGJW010001847">
    <property type="protein sequence ID" value="KAJ3200722.1"/>
    <property type="molecule type" value="Genomic_DNA"/>
</dbReference>
<keyword evidence="4" id="KW-1185">Reference proteome</keyword>
<dbReference type="PROSITE" id="PS00028">
    <property type="entry name" value="ZINC_FINGER_C2H2_1"/>
    <property type="match status" value="1"/>
</dbReference>
<evidence type="ECO:0000256" key="1">
    <source>
        <dbReference type="SAM" id="MobiDB-lite"/>
    </source>
</evidence>
<sequence>SLKSKDIKARIEKETEKNLNISNLYSKPIDFENKTNLDKKHFSQQYNGLSSDDNYSERNNKLDNLNSKDSNSFYSSSYNSEIQNDSNIRLFENKKNIASYDPAKFPFSVSNLIKSNNNFFDNTNSQNELSDDQRTFFSTSLYPTHPLKDFKDPTRSLNEFGDPKHLARSPEQSIYETSSTHEVHHQGYPSKKKKFSSSLLPSRYCPYNLHQISKDTASKDTSNSQLLTYSDNNSRQKNNFEFCEDTTELNMILRKPTTPRETDFEKRRTVALKNEKVSFDCIIKANTTLISNQEDSSSTKITEKYGKNISNKLKNLNKLSLKLQPKQRGLKFISYNNRFEIPQQKTKTELNSSMPQKIKFHEVNIDALVKKYYTKSDLVDEGKKSNNSTNKADLISKTTPTTTRNLTTEQEKKMECLKFQQPLQTCNKCDLKFQCPSELTEHFNNKHLTKRSSEIKFSQNGKPFAIKPTCASYMTNRASITKTELTCRRCLVGTECSLHSPY</sequence>
<feature type="region of interest" description="Disordered" evidence="1">
    <location>
        <begin position="380"/>
        <end position="406"/>
    </location>
</feature>
<proteinExistence type="predicted"/>
<accession>A0AAD5XUK6</accession>
<gene>
    <name evidence="3" type="ORF">HK099_002536</name>
</gene>
<reference evidence="3" key="1">
    <citation type="submission" date="2020-05" db="EMBL/GenBank/DDBJ databases">
        <title>Phylogenomic resolution of chytrid fungi.</title>
        <authorList>
            <person name="Stajich J.E."/>
            <person name="Amses K."/>
            <person name="Simmons R."/>
            <person name="Seto K."/>
            <person name="Myers J."/>
            <person name="Bonds A."/>
            <person name="Quandt C.A."/>
            <person name="Barry K."/>
            <person name="Liu P."/>
            <person name="Grigoriev I."/>
            <person name="Longcore J.E."/>
            <person name="James T.Y."/>
        </authorList>
    </citation>
    <scope>NUCLEOTIDE SEQUENCE</scope>
    <source>
        <strain evidence="3">JEL0476</strain>
    </source>
</reference>
<feature type="domain" description="C2H2-type" evidence="2">
    <location>
        <begin position="426"/>
        <end position="447"/>
    </location>
</feature>
<evidence type="ECO:0000313" key="3">
    <source>
        <dbReference type="EMBL" id="KAJ3200722.1"/>
    </source>
</evidence>
<comment type="caution">
    <text evidence="3">The sequence shown here is derived from an EMBL/GenBank/DDBJ whole genome shotgun (WGS) entry which is preliminary data.</text>
</comment>
<feature type="region of interest" description="Disordered" evidence="1">
    <location>
        <begin position="45"/>
        <end position="70"/>
    </location>
</feature>
<dbReference type="InterPro" id="IPR013087">
    <property type="entry name" value="Znf_C2H2_type"/>
</dbReference>
<organism evidence="3 4">
    <name type="scientific">Clydaea vesicula</name>
    <dbReference type="NCBI Taxonomy" id="447962"/>
    <lineage>
        <taxon>Eukaryota</taxon>
        <taxon>Fungi</taxon>
        <taxon>Fungi incertae sedis</taxon>
        <taxon>Chytridiomycota</taxon>
        <taxon>Chytridiomycota incertae sedis</taxon>
        <taxon>Chytridiomycetes</taxon>
        <taxon>Lobulomycetales</taxon>
        <taxon>Lobulomycetaceae</taxon>
        <taxon>Clydaea</taxon>
    </lineage>
</organism>
<evidence type="ECO:0000313" key="4">
    <source>
        <dbReference type="Proteomes" id="UP001211065"/>
    </source>
</evidence>
<dbReference type="AlphaFoldDB" id="A0AAD5XUK6"/>
<feature type="non-terminal residue" evidence="3">
    <location>
        <position position="502"/>
    </location>
</feature>